<keyword evidence="3" id="KW-1185">Reference proteome</keyword>
<accession>A0A5N6ZCD1</accession>
<reference evidence="3" key="1">
    <citation type="submission" date="2019-04" db="EMBL/GenBank/DDBJ databases">
        <title>Friends and foes A comparative genomics studyof 23 Aspergillus species from section Flavi.</title>
        <authorList>
            <consortium name="DOE Joint Genome Institute"/>
            <person name="Kjaerbolling I."/>
            <person name="Vesth T."/>
            <person name="Frisvad J.C."/>
            <person name="Nybo J.L."/>
            <person name="Theobald S."/>
            <person name="Kildgaard S."/>
            <person name="Isbrandt T."/>
            <person name="Kuo A."/>
            <person name="Sato A."/>
            <person name="Lyhne E.K."/>
            <person name="Kogle M.E."/>
            <person name="Wiebenga A."/>
            <person name="Kun R.S."/>
            <person name="Lubbers R.J."/>
            <person name="Makela M.R."/>
            <person name="Barry K."/>
            <person name="Chovatia M."/>
            <person name="Clum A."/>
            <person name="Daum C."/>
            <person name="Haridas S."/>
            <person name="He G."/>
            <person name="LaButti K."/>
            <person name="Lipzen A."/>
            <person name="Mondo S."/>
            <person name="Riley R."/>
            <person name="Salamov A."/>
            <person name="Simmons B.A."/>
            <person name="Magnuson J.K."/>
            <person name="Henrissat B."/>
            <person name="Mortensen U.H."/>
            <person name="Larsen T.O."/>
            <person name="Devries R.P."/>
            <person name="Grigoriev I.V."/>
            <person name="Machida M."/>
            <person name="Baker S.E."/>
            <person name="Andersen M.R."/>
        </authorList>
    </citation>
    <scope>NUCLEOTIDE SEQUENCE [LARGE SCALE GENOMIC DNA]</scope>
    <source>
        <strain evidence="3">CBS 553.77</strain>
    </source>
</reference>
<evidence type="ECO:0000259" key="1">
    <source>
        <dbReference type="PROSITE" id="PS50222"/>
    </source>
</evidence>
<dbReference type="GO" id="GO:0005509">
    <property type="term" value="F:calcium ion binding"/>
    <property type="evidence" value="ECO:0007669"/>
    <property type="project" value="InterPro"/>
</dbReference>
<gene>
    <name evidence="2" type="ORF">BDV28DRAFT_131068</name>
</gene>
<dbReference type="SUPFAM" id="SSF47473">
    <property type="entry name" value="EF-hand"/>
    <property type="match status" value="1"/>
</dbReference>
<dbReference type="PROSITE" id="PS50222">
    <property type="entry name" value="EF_HAND_2"/>
    <property type="match status" value="1"/>
</dbReference>
<name>A0A5N6ZCD1_9EURO</name>
<proteinExistence type="predicted"/>
<dbReference type="AlphaFoldDB" id="A0A5N6ZCD1"/>
<dbReference type="InterPro" id="IPR002048">
    <property type="entry name" value="EF_hand_dom"/>
</dbReference>
<dbReference type="InterPro" id="IPR011992">
    <property type="entry name" value="EF-hand-dom_pair"/>
</dbReference>
<dbReference type="Proteomes" id="UP000327118">
    <property type="component" value="Unassembled WGS sequence"/>
</dbReference>
<organism evidence="2 3">
    <name type="scientific">Aspergillus coremiiformis</name>
    <dbReference type="NCBI Taxonomy" id="138285"/>
    <lineage>
        <taxon>Eukaryota</taxon>
        <taxon>Fungi</taxon>
        <taxon>Dikarya</taxon>
        <taxon>Ascomycota</taxon>
        <taxon>Pezizomycotina</taxon>
        <taxon>Eurotiomycetes</taxon>
        <taxon>Eurotiomycetidae</taxon>
        <taxon>Eurotiales</taxon>
        <taxon>Aspergillaceae</taxon>
        <taxon>Aspergillus</taxon>
        <taxon>Aspergillus subgen. Circumdati</taxon>
    </lineage>
</organism>
<evidence type="ECO:0000313" key="2">
    <source>
        <dbReference type="EMBL" id="KAE8354409.1"/>
    </source>
</evidence>
<dbReference type="Gene3D" id="1.10.238.10">
    <property type="entry name" value="EF-hand"/>
    <property type="match status" value="1"/>
</dbReference>
<feature type="domain" description="EF-hand" evidence="1">
    <location>
        <begin position="17"/>
        <end position="52"/>
    </location>
</feature>
<protein>
    <recommendedName>
        <fullName evidence="1">EF-hand domain-containing protein</fullName>
    </recommendedName>
</protein>
<evidence type="ECO:0000313" key="3">
    <source>
        <dbReference type="Proteomes" id="UP000327118"/>
    </source>
</evidence>
<sequence>MKIRETPEGIFVEYYPETVNILSYQFEKLDTDNDGLIDLRTLKKYFDKDLPKGFDEKFPGNPDKEVHFGDFLTAFAYVHHAVWRSLMLE</sequence>
<dbReference type="EMBL" id="ML739073">
    <property type="protein sequence ID" value="KAE8354409.1"/>
    <property type="molecule type" value="Genomic_DNA"/>
</dbReference>